<dbReference type="EMBL" id="BJHX01000001">
    <property type="protein sequence ID" value="GDY62320.1"/>
    <property type="molecule type" value="Genomic_DNA"/>
</dbReference>
<dbReference type="AlphaFoldDB" id="A0A4D4LSC2"/>
<organism evidence="2 3">
    <name type="scientific">Streptomyces avermitilis</name>
    <dbReference type="NCBI Taxonomy" id="33903"/>
    <lineage>
        <taxon>Bacteria</taxon>
        <taxon>Bacillati</taxon>
        <taxon>Actinomycetota</taxon>
        <taxon>Actinomycetes</taxon>
        <taxon>Kitasatosporales</taxon>
        <taxon>Streptomycetaceae</taxon>
        <taxon>Streptomyces</taxon>
    </lineage>
</organism>
<feature type="region of interest" description="Disordered" evidence="1">
    <location>
        <begin position="1"/>
        <end position="39"/>
    </location>
</feature>
<evidence type="ECO:0000256" key="1">
    <source>
        <dbReference type="SAM" id="MobiDB-lite"/>
    </source>
</evidence>
<proteinExistence type="predicted"/>
<feature type="region of interest" description="Disordered" evidence="1">
    <location>
        <begin position="55"/>
        <end position="84"/>
    </location>
</feature>
<gene>
    <name evidence="2" type="ORF">SAV14893_017130</name>
</gene>
<evidence type="ECO:0000313" key="3">
    <source>
        <dbReference type="Proteomes" id="UP000302139"/>
    </source>
</evidence>
<reference evidence="2 3" key="1">
    <citation type="submission" date="2019-04" db="EMBL/GenBank/DDBJ databases">
        <title>Draft genome sequences of Streptomyces avermitilis NBRC 14893.</title>
        <authorList>
            <person name="Komaki H."/>
            <person name="Tamura T."/>
            <person name="Hosoyama A."/>
        </authorList>
    </citation>
    <scope>NUCLEOTIDE SEQUENCE [LARGE SCALE GENOMIC DNA]</scope>
    <source>
        <strain evidence="2 3">NBRC 14893</strain>
    </source>
</reference>
<evidence type="ECO:0000313" key="2">
    <source>
        <dbReference type="EMBL" id="GDY62320.1"/>
    </source>
</evidence>
<sequence length="84" mass="8989">MSAADVLPLRQELRERGGRNRLQLVPQGGQGAAPQPAQHGRVAPLLADARRVELPLDDPAGRREPLQRALGDGHAETEARGSGR</sequence>
<protein>
    <submittedName>
        <fullName evidence="2">Uncharacterized protein</fullName>
    </submittedName>
</protein>
<comment type="caution">
    <text evidence="2">The sequence shown here is derived from an EMBL/GenBank/DDBJ whole genome shotgun (WGS) entry which is preliminary data.</text>
</comment>
<accession>A0A4D4LSC2</accession>
<dbReference type="Proteomes" id="UP000302139">
    <property type="component" value="Unassembled WGS sequence"/>
</dbReference>
<name>A0A4D4LSC2_STRAX</name>